<gene>
    <name evidence="4" type="ORF">BST20_09005</name>
    <name evidence="3" type="ORF">MBRA_19960</name>
</gene>
<organism evidence="4 5">
    <name type="scientific">Mycobacterium branderi</name>
    <dbReference type="NCBI Taxonomy" id="43348"/>
    <lineage>
        <taxon>Bacteria</taxon>
        <taxon>Bacillati</taxon>
        <taxon>Actinomycetota</taxon>
        <taxon>Actinomycetes</taxon>
        <taxon>Mycobacteriales</taxon>
        <taxon>Mycobacteriaceae</taxon>
        <taxon>Mycobacterium</taxon>
    </lineage>
</organism>
<reference evidence="4 5" key="1">
    <citation type="submission" date="2016-12" db="EMBL/GenBank/DDBJ databases">
        <title>The new phylogeny of genus Mycobacterium.</title>
        <authorList>
            <person name="Tortoli E."/>
            <person name="Trovato A."/>
            <person name="Cirillo D.M."/>
        </authorList>
    </citation>
    <scope>NUCLEOTIDE SEQUENCE [LARGE SCALE GENOMIC DNA]</scope>
    <source>
        <strain evidence="4 5">DSM 44624</strain>
    </source>
</reference>
<keyword evidence="6" id="KW-1185">Reference proteome</keyword>
<reference evidence="3" key="3">
    <citation type="submission" date="2020-02" db="EMBL/GenBank/DDBJ databases">
        <authorList>
            <person name="Matsumoto Y."/>
            <person name="Kinjo T."/>
            <person name="Motooka D."/>
            <person name="Nabeya D."/>
            <person name="Jung N."/>
            <person name="Uechi K."/>
            <person name="Horii T."/>
            <person name="Iida T."/>
            <person name="Fujita J."/>
            <person name="Nakamura S."/>
        </authorList>
    </citation>
    <scope>NUCLEOTIDE SEQUENCE</scope>
    <source>
        <strain evidence="3">JCM 12687</strain>
    </source>
</reference>
<sequence>MKKTTIYLDDATDSRLAEMSRRRGRSRAALIRDAVERMIVDDDRPPRRPRPLGASGHPDTSERVDEVLAEGFGE</sequence>
<dbReference type="Pfam" id="PF01402">
    <property type="entry name" value="RHH_1"/>
    <property type="match status" value="1"/>
</dbReference>
<dbReference type="InterPro" id="IPR002145">
    <property type="entry name" value="CopG"/>
</dbReference>
<feature type="domain" description="Ribbon-helix-helix protein CopG" evidence="2">
    <location>
        <begin position="2"/>
        <end position="37"/>
    </location>
</feature>
<dbReference type="Proteomes" id="UP000467379">
    <property type="component" value="Chromosome"/>
</dbReference>
<protein>
    <recommendedName>
        <fullName evidence="2">Ribbon-helix-helix protein CopG domain-containing protein</fullName>
    </recommendedName>
</protein>
<dbReference type="SUPFAM" id="SSF47598">
    <property type="entry name" value="Ribbon-helix-helix"/>
    <property type="match status" value="1"/>
</dbReference>
<dbReference type="GO" id="GO:0006355">
    <property type="term" value="P:regulation of DNA-templated transcription"/>
    <property type="evidence" value="ECO:0007669"/>
    <property type="project" value="InterPro"/>
</dbReference>
<evidence type="ECO:0000313" key="4">
    <source>
        <dbReference type="EMBL" id="ORA39628.1"/>
    </source>
</evidence>
<evidence type="ECO:0000313" key="5">
    <source>
        <dbReference type="Proteomes" id="UP000192441"/>
    </source>
</evidence>
<evidence type="ECO:0000259" key="2">
    <source>
        <dbReference type="Pfam" id="PF01402"/>
    </source>
</evidence>
<evidence type="ECO:0000313" key="3">
    <source>
        <dbReference type="EMBL" id="BBZ11801.1"/>
    </source>
</evidence>
<dbReference type="Proteomes" id="UP000192441">
    <property type="component" value="Unassembled WGS sequence"/>
</dbReference>
<dbReference type="Gene3D" id="1.10.1220.10">
    <property type="entry name" value="Met repressor-like"/>
    <property type="match status" value="1"/>
</dbReference>
<dbReference type="RefSeq" id="WP_083131111.1">
    <property type="nucleotide sequence ID" value="NZ_AP022606.1"/>
</dbReference>
<name>A0A7I7W546_9MYCO</name>
<reference evidence="3 6" key="2">
    <citation type="journal article" date="2019" name="Emerg. Microbes Infect.">
        <title>Comprehensive subspecies identification of 175 nontuberculous mycobacteria species based on 7547 genomic profiles.</title>
        <authorList>
            <person name="Matsumoto Y."/>
            <person name="Kinjo T."/>
            <person name="Motooka D."/>
            <person name="Nabeya D."/>
            <person name="Jung N."/>
            <person name="Uechi K."/>
            <person name="Horii T."/>
            <person name="Iida T."/>
            <person name="Fujita J."/>
            <person name="Nakamura S."/>
        </authorList>
    </citation>
    <scope>NUCLEOTIDE SEQUENCE [LARGE SCALE GENOMIC DNA]</scope>
    <source>
        <strain evidence="3 6">JCM 12687</strain>
    </source>
</reference>
<evidence type="ECO:0000256" key="1">
    <source>
        <dbReference type="SAM" id="MobiDB-lite"/>
    </source>
</evidence>
<dbReference type="EMBL" id="AP022606">
    <property type="protein sequence ID" value="BBZ11801.1"/>
    <property type="molecule type" value="Genomic_DNA"/>
</dbReference>
<dbReference type="InterPro" id="IPR013321">
    <property type="entry name" value="Arc_rbn_hlx_hlx"/>
</dbReference>
<dbReference type="InterPro" id="IPR010985">
    <property type="entry name" value="Ribbon_hlx_hlx"/>
</dbReference>
<dbReference type="EMBL" id="MVHM01000003">
    <property type="protein sequence ID" value="ORA39628.1"/>
    <property type="molecule type" value="Genomic_DNA"/>
</dbReference>
<evidence type="ECO:0000313" key="6">
    <source>
        <dbReference type="Proteomes" id="UP000467379"/>
    </source>
</evidence>
<proteinExistence type="predicted"/>
<dbReference type="AlphaFoldDB" id="A0A7I7W546"/>
<accession>A0A7I7W546</accession>
<feature type="region of interest" description="Disordered" evidence="1">
    <location>
        <begin position="40"/>
        <end position="74"/>
    </location>
</feature>